<evidence type="ECO:0000256" key="3">
    <source>
        <dbReference type="ARBA" id="ARBA00022691"/>
    </source>
</evidence>
<feature type="binding site" evidence="5">
    <location>
        <position position="103"/>
    </location>
    <ligand>
        <name>S-adenosyl-L-methionine</name>
        <dbReference type="ChEBI" id="CHEBI:59789"/>
    </ligand>
</feature>
<evidence type="ECO:0000259" key="6">
    <source>
        <dbReference type="SMART" id="SM00650"/>
    </source>
</evidence>
<reference evidence="7" key="1">
    <citation type="journal article" date="2014" name="Int. J. Syst. Evol. Microbiol.">
        <title>Complete genome sequence of Corynebacterium casei LMG S-19264T (=DSM 44701T), isolated from a smear-ripened cheese.</title>
        <authorList>
            <consortium name="US DOE Joint Genome Institute (JGI-PGF)"/>
            <person name="Walter F."/>
            <person name="Albersmeier A."/>
            <person name="Kalinowski J."/>
            <person name="Ruckert C."/>
        </authorList>
    </citation>
    <scope>NUCLEOTIDE SEQUENCE</scope>
    <source>
        <strain evidence="7">VKM Ac-1321</strain>
    </source>
</reference>
<dbReference type="GO" id="GO:0000179">
    <property type="term" value="F:rRNA (adenine-N6,N6-)-dimethyltransferase activity"/>
    <property type="evidence" value="ECO:0007669"/>
    <property type="project" value="UniProtKB-UniRule"/>
</dbReference>
<dbReference type="Proteomes" id="UP001143480">
    <property type="component" value="Unassembled WGS sequence"/>
</dbReference>
<keyword evidence="1 5" id="KW-0489">Methyltransferase</keyword>
<dbReference type="NCBIfam" id="NF000337">
    <property type="entry name" value="erm_SHROVE"/>
    <property type="match status" value="1"/>
</dbReference>
<keyword evidence="4 5" id="KW-0694">RNA-binding</keyword>
<evidence type="ECO:0000256" key="1">
    <source>
        <dbReference type="ARBA" id="ARBA00022603"/>
    </source>
</evidence>
<dbReference type="PROSITE" id="PS51689">
    <property type="entry name" value="SAM_RNA_A_N6_MT"/>
    <property type="match status" value="1"/>
</dbReference>
<dbReference type="GO" id="GO:0003723">
    <property type="term" value="F:RNA binding"/>
    <property type="evidence" value="ECO:0007669"/>
    <property type="project" value="UniProtKB-UniRule"/>
</dbReference>
<dbReference type="AlphaFoldDB" id="A0A9W6KWA0"/>
<feature type="domain" description="Ribosomal RNA adenine methylase transferase N-terminal" evidence="6">
    <location>
        <begin position="25"/>
        <end position="185"/>
    </location>
</feature>
<feature type="binding site" evidence="5">
    <location>
        <position position="18"/>
    </location>
    <ligand>
        <name>S-adenosyl-L-methionine</name>
        <dbReference type="ChEBI" id="CHEBI:59789"/>
    </ligand>
</feature>
<comment type="similarity">
    <text evidence="5">Belongs to the class I-like SAM-binding methyltransferase superfamily. rRNA adenine N(6)-methyltransferase family.</text>
</comment>
<dbReference type="InterPro" id="IPR020596">
    <property type="entry name" value="rRNA_Ade_Mease_Trfase_CS"/>
</dbReference>
<dbReference type="GO" id="GO:0005829">
    <property type="term" value="C:cytosol"/>
    <property type="evidence" value="ECO:0007669"/>
    <property type="project" value="TreeGrafter"/>
</dbReference>
<evidence type="ECO:0000256" key="5">
    <source>
        <dbReference type="PROSITE-ProRule" id="PRU01026"/>
    </source>
</evidence>
<dbReference type="EMBL" id="BSFP01000140">
    <property type="protein sequence ID" value="GLL08355.1"/>
    <property type="molecule type" value="Genomic_DNA"/>
</dbReference>
<dbReference type="PANTHER" id="PTHR11727">
    <property type="entry name" value="DIMETHYLADENOSINE TRANSFERASE"/>
    <property type="match status" value="1"/>
</dbReference>
<organism evidence="7 8">
    <name type="scientific">Dactylosporangium matsuzakiense</name>
    <dbReference type="NCBI Taxonomy" id="53360"/>
    <lineage>
        <taxon>Bacteria</taxon>
        <taxon>Bacillati</taxon>
        <taxon>Actinomycetota</taxon>
        <taxon>Actinomycetes</taxon>
        <taxon>Micromonosporales</taxon>
        <taxon>Micromonosporaceae</taxon>
        <taxon>Dactylosporangium</taxon>
    </lineage>
</organism>
<dbReference type="SMART" id="SM00650">
    <property type="entry name" value="rADc"/>
    <property type="match status" value="1"/>
</dbReference>
<dbReference type="Pfam" id="PF00398">
    <property type="entry name" value="RrnaAD"/>
    <property type="match status" value="1"/>
</dbReference>
<dbReference type="CDD" id="cd02440">
    <property type="entry name" value="AdoMet_MTases"/>
    <property type="match status" value="1"/>
</dbReference>
<sequence>MSHSRAAHPRARRVYGQNFLAEPAAVRQVVAAARIAPGTLVVEVGAGRGVLTAELLRHRARVIAYEVDPAMAAALPEHRRLTVRPQDFLGAQPPREAFAVVGNIPYALTSAVVGWCLAAPGLVSATLLTQLEYARKRAGDYGRWSRLTVATWPVFDWYLAGRVARTAFRPVPRVDGGVLRLVRRAVPLVDPGGLGQYQDIVRLGFSGVGGSLHASLTRRYPARRLDPAFRALRLDPRTPVGLVWPEQWLSLHRLLQANR</sequence>
<proteinExistence type="inferred from homology"/>
<dbReference type="Gene3D" id="3.40.50.150">
    <property type="entry name" value="Vaccinia Virus protein VP39"/>
    <property type="match status" value="1"/>
</dbReference>
<dbReference type="SUPFAM" id="SSF53335">
    <property type="entry name" value="S-adenosyl-L-methionine-dependent methyltransferases"/>
    <property type="match status" value="1"/>
</dbReference>
<protein>
    <submittedName>
        <fullName evidence="7">23S rRNA (Adenine(2058)-N(6))-methyltransferase Erm(O)</fullName>
    </submittedName>
</protein>
<feature type="binding site" evidence="5">
    <location>
        <position position="45"/>
    </location>
    <ligand>
        <name>S-adenosyl-L-methionine</name>
        <dbReference type="ChEBI" id="CHEBI:59789"/>
    </ligand>
</feature>
<reference evidence="7" key="2">
    <citation type="submission" date="2023-01" db="EMBL/GenBank/DDBJ databases">
        <authorList>
            <person name="Sun Q."/>
            <person name="Evtushenko L."/>
        </authorList>
    </citation>
    <scope>NUCLEOTIDE SEQUENCE</scope>
    <source>
        <strain evidence="7">VKM Ac-1321</strain>
    </source>
</reference>
<evidence type="ECO:0000256" key="2">
    <source>
        <dbReference type="ARBA" id="ARBA00022679"/>
    </source>
</evidence>
<dbReference type="InterPro" id="IPR029063">
    <property type="entry name" value="SAM-dependent_MTases_sf"/>
</dbReference>
<name>A0A9W6KWA0_9ACTN</name>
<evidence type="ECO:0000313" key="8">
    <source>
        <dbReference type="Proteomes" id="UP001143480"/>
    </source>
</evidence>
<feature type="binding site" evidence="5">
    <location>
        <position position="66"/>
    </location>
    <ligand>
        <name>S-adenosyl-L-methionine</name>
        <dbReference type="ChEBI" id="CHEBI:59789"/>
    </ligand>
</feature>
<dbReference type="InterPro" id="IPR001737">
    <property type="entry name" value="KsgA/Erm"/>
</dbReference>
<dbReference type="PANTHER" id="PTHR11727:SF7">
    <property type="entry name" value="DIMETHYLADENOSINE TRANSFERASE-RELATED"/>
    <property type="match status" value="1"/>
</dbReference>
<dbReference type="NCBIfam" id="NF000499">
    <property type="entry name" value="Erm23S_rRNA_broad"/>
    <property type="match status" value="1"/>
</dbReference>
<feature type="binding site" evidence="5">
    <location>
        <position position="87"/>
    </location>
    <ligand>
        <name>S-adenosyl-L-methionine</name>
        <dbReference type="ChEBI" id="CHEBI:59789"/>
    </ligand>
</feature>
<evidence type="ECO:0000313" key="7">
    <source>
        <dbReference type="EMBL" id="GLL08355.1"/>
    </source>
</evidence>
<keyword evidence="3 5" id="KW-0949">S-adenosyl-L-methionine</keyword>
<dbReference type="RefSeq" id="WP_261959345.1">
    <property type="nucleotide sequence ID" value="NZ_BAAAXA010000001.1"/>
</dbReference>
<dbReference type="InterPro" id="IPR020598">
    <property type="entry name" value="rRNA_Ade_methylase_Trfase_N"/>
</dbReference>
<keyword evidence="8" id="KW-1185">Reference proteome</keyword>
<dbReference type="PROSITE" id="PS01131">
    <property type="entry name" value="RRNA_A_DIMETH"/>
    <property type="match status" value="1"/>
</dbReference>
<accession>A0A9W6KWA0</accession>
<feature type="binding site" evidence="5">
    <location>
        <position position="20"/>
    </location>
    <ligand>
        <name>S-adenosyl-L-methionine</name>
        <dbReference type="ChEBI" id="CHEBI:59789"/>
    </ligand>
</feature>
<evidence type="ECO:0000256" key="4">
    <source>
        <dbReference type="ARBA" id="ARBA00022884"/>
    </source>
</evidence>
<comment type="caution">
    <text evidence="7">The sequence shown here is derived from an EMBL/GenBank/DDBJ whole genome shotgun (WGS) entry which is preliminary data.</text>
</comment>
<keyword evidence="2 5" id="KW-0808">Transferase</keyword>
<gene>
    <name evidence="7" type="ORF">GCM10017581_101160</name>
</gene>